<keyword evidence="2" id="KW-1185">Reference proteome</keyword>
<accession>A0AAV5D7E6</accession>
<evidence type="ECO:0008006" key="3">
    <source>
        <dbReference type="Google" id="ProtNLM"/>
    </source>
</evidence>
<organism evidence="1 2">
    <name type="scientific">Eleusine coracana subsp. coracana</name>
    <dbReference type="NCBI Taxonomy" id="191504"/>
    <lineage>
        <taxon>Eukaryota</taxon>
        <taxon>Viridiplantae</taxon>
        <taxon>Streptophyta</taxon>
        <taxon>Embryophyta</taxon>
        <taxon>Tracheophyta</taxon>
        <taxon>Spermatophyta</taxon>
        <taxon>Magnoliopsida</taxon>
        <taxon>Liliopsida</taxon>
        <taxon>Poales</taxon>
        <taxon>Poaceae</taxon>
        <taxon>PACMAD clade</taxon>
        <taxon>Chloridoideae</taxon>
        <taxon>Cynodonteae</taxon>
        <taxon>Eleusininae</taxon>
        <taxon>Eleusine</taxon>
    </lineage>
</organism>
<dbReference type="AlphaFoldDB" id="A0AAV5D7E6"/>
<gene>
    <name evidence="1" type="primary">ga24622</name>
    <name evidence="1" type="ORF">PR202_ga24622</name>
</gene>
<evidence type="ECO:0000313" key="1">
    <source>
        <dbReference type="EMBL" id="GJN06853.1"/>
    </source>
</evidence>
<protein>
    <recommendedName>
        <fullName evidence="3">F-box domain-containing protein</fullName>
    </recommendedName>
</protein>
<dbReference type="Proteomes" id="UP001054889">
    <property type="component" value="Unassembled WGS sequence"/>
</dbReference>
<sequence length="119" mass="12584">MKGFACGTSEMMPVQAPLAGAVQFRWGLVCWPKSRVFKYTAPGLLDSAAVATCNHAQPAPGRDRVIAPVTRRHKKALAAAVPVINDADRLSALPGDVLRKIVGLLPAQEAVQTSVLARA</sequence>
<reference evidence="1" key="1">
    <citation type="journal article" date="2018" name="DNA Res.">
        <title>Multiple hybrid de novo genome assembly of finger millet, an orphan allotetraploid crop.</title>
        <authorList>
            <person name="Hatakeyama M."/>
            <person name="Aluri S."/>
            <person name="Balachadran M.T."/>
            <person name="Sivarajan S.R."/>
            <person name="Patrignani A."/>
            <person name="Gruter S."/>
            <person name="Poveda L."/>
            <person name="Shimizu-Inatsugi R."/>
            <person name="Baeten J."/>
            <person name="Francoijs K.J."/>
            <person name="Nataraja K.N."/>
            <person name="Reddy Y.A.N."/>
            <person name="Phadnis S."/>
            <person name="Ravikumar R.L."/>
            <person name="Schlapbach R."/>
            <person name="Sreeman S.M."/>
            <person name="Shimizu K.K."/>
        </authorList>
    </citation>
    <scope>NUCLEOTIDE SEQUENCE</scope>
</reference>
<name>A0AAV5D7E6_ELECO</name>
<reference evidence="1" key="2">
    <citation type="submission" date="2021-12" db="EMBL/GenBank/DDBJ databases">
        <title>Resequencing data analysis of finger millet.</title>
        <authorList>
            <person name="Hatakeyama M."/>
            <person name="Aluri S."/>
            <person name="Balachadran M.T."/>
            <person name="Sivarajan S.R."/>
            <person name="Poveda L."/>
            <person name="Shimizu-Inatsugi R."/>
            <person name="Schlapbach R."/>
            <person name="Sreeman S.M."/>
            <person name="Shimizu K.K."/>
        </authorList>
    </citation>
    <scope>NUCLEOTIDE SEQUENCE</scope>
</reference>
<comment type="caution">
    <text evidence="1">The sequence shown here is derived from an EMBL/GenBank/DDBJ whole genome shotgun (WGS) entry which is preliminary data.</text>
</comment>
<proteinExistence type="predicted"/>
<dbReference type="EMBL" id="BQKI01000013">
    <property type="protein sequence ID" value="GJN06853.1"/>
    <property type="molecule type" value="Genomic_DNA"/>
</dbReference>
<evidence type="ECO:0000313" key="2">
    <source>
        <dbReference type="Proteomes" id="UP001054889"/>
    </source>
</evidence>